<evidence type="ECO:0000313" key="3">
    <source>
        <dbReference type="Proteomes" id="UP000034181"/>
    </source>
</evidence>
<organism evidence="2 3">
    <name type="scientific">Candidatus Woesebacteria bacterium GW2011_GWB1_38_5b</name>
    <dbReference type="NCBI Taxonomy" id="1618569"/>
    <lineage>
        <taxon>Bacteria</taxon>
        <taxon>Candidatus Woeseibacteriota</taxon>
    </lineage>
</organism>
<feature type="domain" description="Putative phage metallopeptidase" evidence="1">
    <location>
        <begin position="13"/>
        <end position="112"/>
    </location>
</feature>
<sequence length="135" mass="15664">MRKSSRSRSKINWHPASDIVFRIKYLVSSIGLDWVDLDNVHCVRSENANTRAYARIWGLGRIWQEALDLKPAYVLEVISEKFDRLSQEQQDKILLHELAHIPRNFSGSLMPHTHRGTGSFHDKLHKMIAAYKKAN</sequence>
<dbReference type="EMBL" id="LBUZ01000001">
    <property type="protein sequence ID" value="KKQ75928.1"/>
    <property type="molecule type" value="Genomic_DNA"/>
</dbReference>
<proteinExistence type="predicted"/>
<gene>
    <name evidence="2" type="ORF">US96_C0001G0004</name>
</gene>
<dbReference type="PATRIC" id="fig|1618569.3.peg.4"/>
<name>A0A0G0K8C9_9BACT</name>
<reference evidence="2 3" key="1">
    <citation type="journal article" date="2015" name="Nature">
        <title>rRNA introns, odd ribosomes, and small enigmatic genomes across a large radiation of phyla.</title>
        <authorList>
            <person name="Brown C.T."/>
            <person name="Hug L.A."/>
            <person name="Thomas B.C."/>
            <person name="Sharon I."/>
            <person name="Castelle C.J."/>
            <person name="Singh A."/>
            <person name="Wilkins M.J."/>
            <person name="Williams K.H."/>
            <person name="Banfield J.F."/>
        </authorList>
    </citation>
    <scope>NUCLEOTIDE SEQUENCE [LARGE SCALE GENOMIC DNA]</scope>
</reference>
<dbReference type="Proteomes" id="UP000034181">
    <property type="component" value="Unassembled WGS sequence"/>
</dbReference>
<evidence type="ECO:0000313" key="2">
    <source>
        <dbReference type="EMBL" id="KKQ75928.1"/>
    </source>
</evidence>
<dbReference type="InterPro" id="IPR043998">
    <property type="entry name" value="Put_Metallopep"/>
</dbReference>
<evidence type="ECO:0000259" key="1">
    <source>
        <dbReference type="Pfam" id="PF18894"/>
    </source>
</evidence>
<accession>A0A0G0K8C9</accession>
<comment type="caution">
    <text evidence="2">The sequence shown here is derived from an EMBL/GenBank/DDBJ whole genome shotgun (WGS) entry which is preliminary data.</text>
</comment>
<dbReference type="AlphaFoldDB" id="A0A0G0K8C9"/>
<dbReference type="Pfam" id="PF18894">
    <property type="entry name" value="PhageMetallopep"/>
    <property type="match status" value="1"/>
</dbReference>
<protein>
    <submittedName>
        <fullName evidence="2">Metallopeptidase-like protein</fullName>
    </submittedName>
</protein>